<dbReference type="InterPro" id="IPR001298">
    <property type="entry name" value="Filamin/ABP280_rpt"/>
</dbReference>
<keyword evidence="11" id="KW-1185">Reference proteome</keyword>
<dbReference type="InterPro" id="IPR014756">
    <property type="entry name" value="Ig_E-set"/>
</dbReference>
<dbReference type="CDD" id="cd21315">
    <property type="entry name" value="CH_dFLNA-like_rpt2"/>
    <property type="match status" value="1"/>
</dbReference>
<feature type="repeat" description="Filamin" evidence="7">
    <location>
        <begin position="687"/>
        <end position="783"/>
    </location>
</feature>
<feature type="repeat" description="Filamin" evidence="7">
    <location>
        <begin position="1818"/>
        <end position="1910"/>
    </location>
</feature>
<dbReference type="PROSITE" id="PS50021">
    <property type="entry name" value="CH"/>
    <property type="match status" value="2"/>
</dbReference>
<feature type="compositionally biased region" description="Low complexity" evidence="8">
    <location>
        <begin position="1539"/>
        <end position="1557"/>
    </location>
</feature>
<keyword evidence="5" id="KW-0009">Actin-binding</keyword>
<evidence type="ECO:0000259" key="9">
    <source>
        <dbReference type="PROSITE" id="PS50021"/>
    </source>
</evidence>
<feature type="repeat" description="Filamin" evidence="7">
    <location>
        <begin position="2200"/>
        <end position="2291"/>
    </location>
</feature>
<dbReference type="SMART" id="SM00557">
    <property type="entry name" value="IG_FLMN"/>
    <property type="match status" value="22"/>
</dbReference>
<dbReference type="InterPro" id="IPR017868">
    <property type="entry name" value="Filamin/ABP280_repeat-like"/>
</dbReference>
<keyword evidence="4" id="KW-0677">Repeat</keyword>
<feature type="domain" description="Calponin-homology (CH)" evidence="9">
    <location>
        <begin position="62"/>
        <end position="168"/>
    </location>
</feature>
<feature type="repeat" description="Filamin" evidence="7">
    <location>
        <begin position="398"/>
        <end position="496"/>
    </location>
</feature>
<protein>
    <submittedName>
        <fullName evidence="10">Filamin-A</fullName>
    </submittedName>
</protein>
<comment type="caution">
    <text evidence="10">The sequence shown here is derived from an EMBL/GenBank/DDBJ whole genome shotgun (WGS) entry which is preliminary data.</text>
</comment>
<feature type="repeat" description="Filamin" evidence="7">
    <location>
        <begin position="593"/>
        <end position="684"/>
    </location>
</feature>
<feature type="repeat" description="Filamin" evidence="7">
    <location>
        <begin position="1163"/>
        <end position="1255"/>
    </location>
</feature>
<dbReference type="GO" id="GO:0030036">
    <property type="term" value="P:actin cytoskeleton organization"/>
    <property type="evidence" value="ECO:0007669"/>
    <property type="project" value="InterPro"/>
</dbReference>
<dbReference type="SUPFAM" id="SSF81296">
    <property type="entry name" value="E set domains"/>
    <property type="match status" value="22"/>
</dbReference>
<evidence type="ECO:0000256" key="5">
    <source>
        <dbReference type="ARBA" id="ARBA00023203"/>
    </source>
</evidence>
<dbReference type="FunFam" id="2.60.40.10:FF:000092">
    <property type="entry name" value="Filamin-B isoform B"/>
    <property type="match status" value="1"/>
</dbReference>
<dbReference type="OMA" id="HMIPHFP"/>
<feature type="repeat" description="Filamin" evidence="7">
    <location>
        <begin position="1256"/>
        <end position="1310"/>
    </location>
</feature>
<dbReference type="Gene3D" id="2.60.40.10">
    <property type="entry name" value="Immunoglobulins"/>
    <property type="match status" value="23"/>
</dbReference>
<keyword evidence="6" id="KW-0206">Cytoskeleton</keyword>
<feature type="repeat" description="Filamin" evidence="7">
    <location>
        <begin position="1908"/>
        <end position="2008"/>
    </location>
</feature>
<dbReference type="GO" id="GO:0005856">
    <property type="term" value="C:cytoskeleton"/>
    <property type="evidence" value="ECO:0007669"/>
    <property type="project" value="UniProtKB-SubCell"/>
</dbReference>
<feature type="region of interest" description="Disordered" evidence="8">
    <location>
        <begin position="1"/>
        <end position="44"/>
    </location>
</feature>
<sequence length="2421" mass="261569">MYSRHEETGETMSVDEVVRREGGPGPGVQDVLGNLSSDQCAPDDEDMVDAERDLAEDAQWKKIQQNTFTRWANEHLKTVHKNVGNLETDLSDGLRLIALIEVLSGKRLPKHNKRPNFLSQKLENVSVALRFLEKDEGIRIVNIDSSDIVDCKLKLILGLIWTLILHYSISMPVWEGEDQEYQKGDKGATPKQRLLHWVQSKLPDLPINNFTTDWNDGRAVGALVDAVAPGLCPDWPDWNPSDALQNATEAMGLADDWLNVRQLIKPEEIINPNIDELSMMTYLSQYPSAKLKSGAPLRQRTNPNRVRAYGPGIEPTGPVVGAPANFTVETFSAGKGDVSVMVENPRGAKEPVEIRFNNDRNLTYSISYTPRLEGQHKVTVAFAGREIPKSPYAVMVEGHAGDANKVTASGPGLEPEGVVIGRPTYFDIFTKDAGKGVPEVIILDPAGQKNTVPVKLRQISQDVWRCEYASSTVGLHSVNVFFAGNPIPKSPFGVAVAPVSDAKKVRASGRGLQPKGVRVKDAADFRIYTEGAGEGKAEVRIIGPGGSNEPVSLQKISGTTYEAVYHPHKEGRYIVMITYGGHEIPRSPFEVNVGPYKESTIRAYGPGLSGGVVGYPALFTVETNGETGALGFSIEGPSQAKIDCHDNGDGSADVRYFPTAPGEYAVHILCDEEDIPGSPYIANVLPKSDFHPEMVECHGPGLEPTGNVTNKPSEFTVDTRRAGSAPLEISVMDSNYNTVDVKFRETNDGIYSCNYVPKKGAKHTIQVNYGGVPTKKSPYRIYVSQPTNPSKVLVFGPGIEDGVKSQKATHFNVDARDAGPGDLYVGILNDKGVPIPYELSDNGDGTYSVDYSAPTPGTYKVAVKYAGVEVPQSPIRVHIHPHVDVSKVKVDGLEPIAPINSLQQFKVITQGAGKAEFAVSITSPSGTKVQAHVIPSSEGFLVNFTPMELDEYFIWWGAVKRDAISANVYKWRDTVKVKASGPGLERGIVNHPAEFMIDTRGAGQGGLGVTVEGPCEAAINCRDNGDGTCSVAYLPTEVGDYSINITFNDAHIPGSPFQAIITPEPDLKSIRVSGNGIQPHGVFADSPTDFIVDTRTVAQSNPGGKVTCTITNPSGAKTNNYITPSADGTYRISYTPFEEGRHVIDIMYDGVPIPGSPFAVNVRRGCDPKKVKAFGPGLERGIVNKSNIFTIETRGAGTGGLGLAIEGPSEAKMNCKDNRDGSCTVEYIPTEAGDYDISIKFADQDIPGSPFKVPVDHTVDVKSVRAYGPGLDPNNVREGITQNFKVDASKAGRAPLVVDIVGAKEKATPIVASVKWNGKDVPNTPVQMKVKPKLEPGKVKVYGDGVSPKGIPASIPAEFIVDTTEAGFGDLEVQVLGPDNYPRKVKVTDTGDGKFKVKYTPDDCGRYKVNVKYGGKEVPHSPFGVQSFATGSADKCKITEGKQKALTIGEEYCITVNAKNAGYGAVTCRIRSTSGSDLDIDIEDNGDGTFSIYYTVKDAGEYTLNIKFGGQPIPDGFYTFTAETDSFVKQDNVDRQRASHTQTTTQRQTTTSNRTSTISHQFRPIELHNIPLPSTGGHVVAEVKMPSGNVDKPIIEDNRDGTISIRYDPREEGLHELHVKYNGEHVQGSPFKFHVDTIASGFVTAYGPGLTHGVSGEPCNFTISTKGAGAGGLSLAVEGPSKAEISCHDNKDGTVSVSYLPTAPGEYKISVKFGDKNIKGSPFTAKITGEGRKRNQISVGSCSEVTFPGKVTDVDLRALNASICAPSGLEEPCFLKRLPSGNIGISFTPREVGEHVVSVKRMGTHIAGSPFKITVGEREVGDAKKVIVSGQALKEGLTHAENTFNVDTRNAGYGGLSLSIEGPSKAEINCRDRDDGTLDISYKPTEPGYYIINLKFADHHVEGSPFTVKVSGEGTNRQRERIQRQSEAAPVTEVGSECRLTFKMPGILPLDLSATVTSPGGITEDAEINEVEDGLYAVHFVPKELGVHTVSVRYKEMHIPGSPFQFTVGPLRDGGAHRVHAGGPGLERGEQYQPAEFNVWTREAGAGSLAISVEGPSKALIDFKDRKDGSCYVSYVVTEPGEYRVGIKFNDQHIPDSPYKVYISPAMEEARKLEIGQFPDGAIQVNKPSQFMVRKNGAKGSLDAKTISPAGNEDDCFITPVDSDLYCIRFVPRENGIHNIHVKFNGVHITGSPFRIKVGKDDADPAAVHAYGKGLQDIRTGQKTDFIVDTCNAGAGHLAVTIDGPSKVSMDCSEVEEGYKVRYTPLVPGDYYISVKYNGYHIVGSPFKVLCSGEDLAEGGAQETSSVVVETVQKVSKNTRVGPVVPLFKSDASKVTCKGMGLKKAYLQKQNQFTINASEAGNNIVFVGVYGPKGPCEEVFIKHLGHNNYQVNYVVRDRGEYIIMCKWGDDHIPGSPFKVEV</sequence>
<dbReference type="FunFam" id="2.60.40.10:FF:000007">
    <property type="entry name" value="Filamin-B isoform C"/>
    <property type="match status" value="3"/>
</dbReference>
<dbReference type="FunFam" id="2.60.40.10:FF:000140">
    <property type="entry name" value="FiLamiN (Actin binding protein) homolog"/>
    <property type="match status" value="1"/>
</dbReference>
<feature type="repeat" description="Filamin" evidence="7">
    <location>
        <begin position="2011"/>
        <end position="2103"/>
    </location>
</feature>
<feature type="repeat" description="Filamin" evidence="7">
    <location>
        <begin position="2104"/>
        <end position="2198"/>
    </location>
</feature>
<evidence type="ECO:0000256" key="6">
    <source>
        <dbReference type="ARBA" id="ARBA00023212"/>
    </source>
</evidence>
<evidence type="ECO:0000256" key="2">
    <source>
        <dbReference type="ARBA" id="ARBA00009238"/>
    </source>
</evidence>
<evidence type="ECO:0000256" key="4">
    <source>
        <dbReference type="ARBA" id="ARBA00022737"/>
    </source>
</evidence>
<evidence type="ECO:0000256" key="7">
    <source>
        <dbReference type="PROSITE-ProRule" id="PRU00087"/>
    </source>
</evidence>
<dbReference type="PANTHER" id="PTHR38537:SF8">
    <property type="entry name" value="FILAMIN-A"/>
    <property type="match status" value="1"/>
</dbReference>
<name>A0A1D2N9S3_ORCCI</name>
<dbReference type="Pfam" id="PF00307">
    <property type="entry name" value="CH"/>
    <property type="match status" value="2"/>
</dbReference>
<dbReference type="InterPro" id="IPR001715">
    <property type="entry name" value="CH_dom"/>
</dbReference>
<feature type="repeat" description="Filamin" evidence="7">
    <location>
        <begin position="1577"/>
        <end position="1635"/>
    </location>
</feature>
<keyword evidence="3" id="KW-0963">Cytoplasm</keyword>
<dbReference type="FunFam" id="1.10.418.10:FF:000006">
    <property type="entry name" value="Filamin-B isoform A"/>
    <property type="match status" value="1"/>
</dbReference>
<dbReference type="SMART" id="SM00033">
    <property type="entry name" value="CH"/>
    <property type="match status" value="2"/>
</dbReference>
<accession>A0A1D2N9S3</accession>
<gene>
    <name evidence="10" type="ORF">Ocin01_04667</name>
</gene>
<dbReference type="Proteomes" id="UP000094527">
    <property type="component" value="Unassembled WGS sequence"/>
</dbReference>
<dbReference type="PROSITE" id="PS00019">
    <property type="entry name" value="ACTININ_1"/>
    <property type="match status" value="1"/>
</dbReference>
<dbReference type="PANTHER" id="PTHR38537">
    <property type="entry name" value="JITTERBUG, ISOFORM N"/>
    <property type="match status" value="1"/>
</dbReference>
<feature type="domain" description="Calponin-homology (CH)" evidence="9">
    <location>
        <begin position="188"/>
        <end position="291"/>
    </location>
</feature>
<dbReference type="PROSITE" id="PS00020">
    <property type="entry name" value="ACTININ_2"/>
    <property type="match status" value="1"/>
</dbReference>
<dbReference type="OrthoDB" id="5334309at2759"/>
<dbReference type="InterPro" id="IPR044801">
    <property type="entry name" value="Filamin"/>
</dbReference>
<dbReference type="FunFam" id="2.60.40.10:FF:000001">
    <property type="entry name" value="Filamin-C isoform b"/>
    <property type="match status" value="5"/>
</dbReference>
<feature type="repeat" description="Filamin" evidence="7">
    <location>
        <begin position="880"/>
        <end position="954"/>
    </location>
</feature>
<feature type="repeat" description="Filamin" evidence="7">
    <location>
        <begin position="973"/>
        <end position="1061"/>
    </location>
</feature>
<dbReference type="Gene3D" id="1.10.418.10">
    <property type="entry name" value="Calponin-like domain"/>
    <property type="match status" value="2"/>
</dbReference>
<dbReference type="SUPFAM" id="SSF47576">
    <property type="entry name" value="Calponin-homology domain, CH-domain"/>
    <property type="match status" value="1"/>
</dbReference>
<dbReference type="InterPro" id="IPR036872">
    <property type="entry name" value="CH_dom_sf"/>
</dbReference>
<dbReference type="GO" id="GO:0051015">
    <property type="term" value="F:actin filament binding"/>
    <property type="evidence" value="ECO:0007669"/>
    <property type="project" value="InterPro"/>
</dbReference>
<comment type="subcellular location">
    <subcellularLocation>
        <location evidence="1">Cytoplasm</location>
        <location evidence="1">Cytoskeleton</location>
    </subcellularLocation>
</comment>
<feature type="repeat" description="Filamin" evidence="7">
    <location>
        <begin position="1440"/>
        <end position="1522"/>
    </location>
</feature>
<evidence type="ECO:0000256" key="1">
    <source>
        <dbReference type="ARBA" id="ARBA00004245"/>
    </source>
</evidence>
<feature type="repeat" description="Filamin" evidence="7">
    <location>
        <begin position="1331"/>
        <end position="1427"/>
    </location>
</feature>
<dbReference type="CDD" id="cd21311">
    <property type="entry name" value="CH_dFLNA-like_rpt1"/>
    <property type="match status" value="1"/>
</dbReference>
<organism evidence="10 11">
    <name type="scientific">Orchesella cincta</name>
    <name type="common">Springtail</name>
    <name type="synonym">Podura cincta</name>
    <dbReference type="NCBI Taxonomy" id="48709"/>
    <lineage>
        <taxon>Eukaryota</taxon>
        <taxon>Metazoa</taxon>
        <taxon>Ecdysozoa</taxon>
        <taxon>Arthropoda</taxon>
        <taxon>Hexapoda</taxon>
        <taxon>Collembola</taxon>
        <taxon>Entomobryomorpha</taxon>
        <taxon>Entomobryoidea</taxon>
        <taxon>Orchesellidae</taxon>
        <taxon>Orchesellinae</taxon>
        <taxon>Orchesella</taxon>
    </lineage>
</organism>
<dbReference type="FunFam" id="2.60.40.10:FF:000096">
    <property type="entry name" value="filamin-C isoform X2"/>
    <property type="match status" value="1"/>
</dbReference>
<reference evidence="10 11" key="1">
    <citation type="journal article" date="2016" name="Genome Biol. Evol.">
        <title>Gene Family Evolution Reflects Adaptation to Soil Environmental Stressors in the Genome of the Collembolan Orchesella cincta.</title>
        <authorList>
            <person name="Faddeeva-Vakhrusheva A."/>
            <person name="Derks M.F."/>
            <person name="Anvar S.Y."/>
            <person name="Agamennone V."/>
            <person name="Suring W."/>
            <person name="Smit S."/>
            <person name="van Straalen N.M."/>
            <person name="Roelofs D."/>
        </authorList>
    </citation>
    <scope>NUCLEOTIDE SEQUENCE [LARGE SCALE GENOMIC DNA]</scope>
    <source>
        <tissue evidence="10">Mixed pool</tissue>
    </source>
</reference>
<dbReference type="Pfam" id="PF00630">
    <property type="entry name" value="Filamin"/>
    <property type="match status" value="21"/>
</dbReference>
<feature type="repeat" description="Filamin" evidence="7">
    <location>
        <begin position="497"/>
        <end position="593"/>
    </location>
</feature>
<evidence type="ECO:0000256" key="8">
    <source>
        <dbReference type="SAM" id="MobiDB-lite"/>
    </source>
</evidence>
<dbReference type="FunFam" id="1.10.418.10:FF:000008">
    <property type="entry name" value="Filamin-B isoform C"/>
    <property type="match status" value="1"/>
</dbReference>
<feature type="repeat" description="Filamin" evidence="7">
    <location>
        <begin position="2327"/>
        <end position="2421"/>
    </location>
</feature>
<comment type="similarity">
    <text evidence="2">Belongs to the filamin family.</text>
</comment>
<feature type="repeat" description="Filamin" evidence="7">
    <location>
        <begin position="1725"/>
        <end position="1815"/>
    </location>
</feature>
<dbReference type="PROSITE" id="PS50194">
    <property type="entry name" value="FILAMIN_REPEAT"/>
    <property type="match status" value="22"/>
</dbReference>
<proteinExistence type="inferred from homology"/>
<feature type="region of interest" description="Disordered" evidence="8">
    <location>
        <begin position="1531"/>
        <end position="1557"/>
    </location>
</feature>
<evidence type="ECO:0000256" key="3">
    <source>
        <dbReference type="ARBA" id="ARBA00022490"/>
    </source>
</evidence>
<dbReference type="InterPro" id="IPR013783">
    <property type="entry name" value="Ig-like_fold"/>
</dbReference>
<dbReference type="EMBL" id="LJIJ01000129">
    <property type="protein sequence ID" value="ODN02004.1"/>
    <property type="molecule type" value="Genomic_DNA"/>
</dbReference>
<dbReference type="FunFam" id="2.60.40.10:FF:000042">
    <property type="entry name" value="Filamin-B isoform B"/>
    <property type="match status" value="1"/>
</dbReference>
<evidence type="ECO:0000313" key="11">
    <source>
        <dbReference type="Proteomes" id="UP000094527"/>
    </source>
</evidence>
<feature type="repeat" description="Filamin" evidence="7">
    <location>
        <begin position="298"/>
        <end position="396"/>
    </location>
</feature>
<evidence type="ECO:0000313" key="10">
    <source>
        <dbReference type="EMBL" id="ODN02004.1"/>
    </source>
</evidence>
<feature type="repeat" description="Filamin" evidence="7">
    <location>
        <begin position="1635"/>
        <end position="1727"/>
    </location>
</feature>
<feature type="repeat" description="Filamin" evidence="7">
    <location>
        <begin position="784"/>
        <end position="879"/>
    </location>
</feature>
<feature type="repeat" description="Filamin" evidence="7">
    <location>
        <begin position="1062"/>
        <end position="1162"/>
    </location>
</feature>
<dbReference type="InterPro" id="IPR001589">
    <property type="entry name" value="Actinin_actin-bd_CS"/>
</dbReference>
<dbReference type="STRING" id="48709.A0A1D2N9S3"/>